<feature type="non-terminal residue" evidence="1">
    <location>
        <position position="1"/>
    </location>
</feature>
<gene>
    <name evidence="1" type="ORF">LCGC14_3134730</name>
</gene>
<accession>A0A0F8YN23</accession>
<reference evidence="1" key="1">
    <citation type="journal article" date="2015" name="Nature">
        <title>Complex archaea that bridge the gap between prokaryotes and eukaryotes.</title>
        <authorList>
            <person name="Spang A."/>
            <person name="Saw J.H."/>
            <person name="Jorgensen S.L."/>
            <person name="Zaremba-Niedzwiedzka K."/>
            <person name="Martijn J."/>
            <person name="Lind A.E."/>
            <person name="van Eijk R."/>
            <person name="Schleper C."/>
            <person name="Guy L."/>
            <person name="Ettema T.J."/>
        </authorList>
    </citation>
    <scope>NUCLEOTIDE SEQUENCE</scope>
</reference>
<name>A0A0F8YN23_9ZZZZ</name>
<evidence type="ECO:0000313" key="1">
    <source>
        <dbReference type="EMBL" id="KKK49471.1"/>
    </source>
</evidence>
<sequence>SLSDEGLADSRKSFKVYMNFLMNKMTKGLAITTPTGKTTLKYSDQTLPLFFHKGMVANLRADERGITCREALTLELHRQYMQRVGANHNRIYLTHLNGTFKEGFTANRLTSFISDFVHKRDGRAQLLDSAIHVEMGRNREAQIIFPTLDTYVGDALTSPAMLTWFLRNGQSYILNTRNNYDNLAGVLTRFKQAVRKGISSGVAPNSHSLHMWFAFFLAPVGNNHQVMAVRNFLNAVDGVPNGPVSLMQKLDIGRTMQNILFQEGAIDRLATFTDNFDKALIGSFPHYAKLKEYEKYLK</sequence>
<comment type="caution">
    <text evidence="1">The sequence shown here is derived from an EMBL/GenBank/DDBJ whole genome shotgun (WGS) entry which is preliminary data.</text>
</comment>
<dbReference type="EMBL" id="LAZR01068525">
    <property type="protein sequence ID" value="KKK49471.1"/>
    <property type="molecule type" value="Genomic_DNA"/>
</dbReference>
<dbReference type="AlphaFoldDB" id="A0A0F8YN23"/>
<organism evidence="1">
    <name type="scientific">marine sediment metagenome</name>
    <dbReference type="NCBI Taxonomy" id="412755"/>
    <lineage>
        <taxon>unclassified sequences</taxon>
        <taxon>metagenomes</taxon>
        <taxon>ecological metagenomes</taxon>
    </lineage>
</organism>
<proteinExistence type="predicted"/>
<protein>
    <submittedName>
        <fullName evidence="1">Uncharacterized protein</fullName>
    </submittedName>
</protein>